<dbReference type="FunFam" id="2.60.40.1910:FF:000006">
    <property type="entry name" value="Aminopeptidase"/>
    <property type="match status" value="1"/>
</dbReference>
<dbReference type="Gene3D" id="2.60.40.1910">
    <property type="match status" value="1"/>
</dbReference>
<dbReference type="GO" id="GO:0008270">
    <property type="term" value="F:zinc ion binding"/>
    <property type="evidence" value="ECO:0007669"/>
    <property type="project" value="TreeGrafter"/>
</dbReference>
<dbReference type="Pfam" id="PF11838">
    <property type="entry name" value="ERAP1_C"/>
    <property type="match status" value="1"/>
</dbReference>
<evidence type="ECO:0000313" key="4">
    <source>
        <dbReference type="Proteomes" id="UP000735302"/>
    </source>
</evidence>
<dbReference type="GO" id="GO:0070006">
    <property type="term" value="F:metalloaminopeptidase activity"/>
    <property type="evidence" value="ECO:0007669"/>
    <property type="project" value="TreeGrafter"/>
</dbReference>
<dbReference type="Gene3D" id="1.25.50.20">
    <property type="match status" value="1"/>
</dbReference>
<dbReference type="EMBL" id="BLXT01002808">
    <property type="protein sequence ID" value="GFN97795.1"/>
    <property type="molecule type" value="Genomic_DNA"/>
</dbReference>
<reference evidence="3 4" key="1">
    <citation type="journal article" date="2021" name="Elife">
        <title>Chloroplast acquisition without the gene transfer in kleptoplastic sea slugs, Plakobranchus ocellatus.</title>
        <authorList>
            <person name="Maeda T."/>
            <person name="Takahashi S."/>
            <person name="Yoshida T."/>
            <person name="Shimamura S."/>
            <person name="Takaki Y."/>
            <person name="Nagai Y."/>
            <person name="Toyoda A."/>
            <person name="Suzuki Y."/>
            <person name="Arimoto A."/>
            <person name="Ishii H."/>
            <person name="Satoh N."/>
            <person name="Nishiyama T."/>
            <person name="Hasebe M."/>
            <person name="Maruyama T."/>
            <person name="Minagawa J."/>
            <person name="Obokata J."/>
            <person name="Shigenobu S."/>
        </authorList>
    </citation>
    <scope>NUCLEOTIDE SEQUENCE [LARGE SCALE GENOMIC DNA]</scope>
</reference>
<comment type="similarity">
    <text evidence="1">Belongs to the peptidase M1 family.</text>
</comment>
<dbReference type="GO" id="GO:0005737">
    <property type="term" value="C:cytoplasm"/>
    <property type="evidence" value="ECO:0007669"/>
    <property type="project" value="TreeGrafter"/>
</dbReference>
<dbReference type="GO" id="GO:0016020">
    <property type="term" value="C:membrane"/>
    <property type="evidence" value="ECO:0007669"/>
    <property type="project" value="TreeGrafter"/>
</dbReference>
<dbReference type="GO" id="GO:0006508">
    <property type="term" value="P:proteolysis"/>
    <property type="evidence" value="ECO:0007669"/>
    <property type="project" value="TreeGrafter"/>
</dbReference>
<gene>
    <name evidence="3" type="ORF">PoB_002430100</name>
</gene>
<dbReference type="InterPro" id="IPR050344">
    <property type="entry name" value="Peptidase_M1_aminopeptidases"/>
</dbReference>
<dbReference type="GO" id="GO:0005615">
    <property type="term" value="C:extracellular space"/>
    <property type="evidence" value="ECO:0007669"/>
    <property type="project" value="TreeGrafter"/>
</dbReference>
<dbReference type="PANTHER" id="PTHR11533:SF294">
    <property type="entry name" value="THYROTROPIN-RELEASING HORMONE-DEGRADING ECTOENZYME"/>
    <property type="match status" value="1"/>
</dbReference>
<dbReference type="InterPro" id="IPR024571">
    <property type="entry name" value="ERAP1-like_C_dom"/>
</dbReference>
<evidence type="ECO:0000313" key="3">
    <source>
        <dbReference type="EMBL" id="GFN97795.1"/>
    </source>
</evidence>
<feature type="domain" description="ERAP1-like C-terminal" evidence="2">
    <location>
        <begin position="98"/>
        <end position="288"/>
    </location>
</feature>
<protein>
    <submittedName>
        <fullName evidence="3">Aminopeptidase n</fullName>
    </submittedName>
</protein>
<dbReference type="Proteomes" id="UP000735302">
    <property type="component" value="Unassembled WGS sequence"/>
</dbReference>
<dbReference type="GO" id="GO:0042277">
    <property type="term" value="F:peptide binding"/>
    <property type="evidence" value="ECO:0007669"/>
    <property type="project" value="TreeGrafter"/>
</dbReference>
<sequence length="293" mass="34252">MDTWILQMNYPLVTVIQDRERHDTLCVRQERYLTDPNATDPENYESPYNYSWTIPLTFSSSQTLKFNHTKTDVYWLDKDLESAHFTLGDNELPRTDGWILANVRQYGYYRVNYELSNWDALIRQLMEDYQVIHVINRAQIIDDAWALAESGHLPIRYALRTLKFINRDTAYVVWSTAEIQIERLGKLLSETPAYGAFKSFMKYKLAAPLEVLGMSNAGSSHTDIRAREIVVKLACVFGMRECVERAQEQFREWVADPGHNPIDIELRKTFYCAAIKEGGWEEWRFLLKVGDLM</sequence>
<dbReference type="PANTHER" id="PTHR11533">
    <property type="entry name" value="PROTEASE M1 ZINC METALLOPROTEASE"/>
    <property type="match status" value="1"/>
</dbReference>
<keyword evidence="3" id="KW-0645">Protease</keyword>
<keyword evidence="4" id="KW-1185">Reference proteome</keyword>
<organism evidence="3 4">
    <name type="scientific">Plakobranchus ocellatus</name>
    <dbReference type="NCBI Taxonomy" id="259542"/>
    <lineage>
        <taxon>Eukaryota</taxon>
        <taxon>Metazoa</taxon>
        <taxon>Spiralia</taxon>
        <taxon>Lophotrochozoa</taxon>
        <taxon>Mollusca</taxon>
        <taxon>Gastropoda</taxon>
        <taxon>Heterobranchia</taxon>
        <taxon>Euthyneura</taxon>
        <taxon>Panpulmonata</taxon>
        <taxon>Sacoglossa</taxon>
        <taxon>Placobranchoidea</taxon>
        <taxon>Plakobranchidae</taxon>
        <taxon>Plakobranchus</taxon>
    </lineage>
</organism>
<keyword evidence="3" id="KW-0031">Aminopeptidase</keyword>
<accession>A0AAV3ZTF4</accession>
<dbReference type="AlphaFoldDB" id="A0AAV3ZTF4"/>
<proteinExistence type="inferred from homology"/>
<dbReference type="GO" id="GO:0043171">
    <property type="term" value="P:peptide catabolic process"/>
    <property type="evidence" value="ECO:0007669"/>
    <property type="project" value="TreeGrafter"/>
</dbReference>
<keyword evidence="3" id="KW-0378">Hydrolase</keyword>
<evidence type="ECO:0000259" key="2">
    <source>
        <dbReference type="Pfam" id="PF11838"/>
    </source>
</evidence>
<name>A0AAV3ZTF4_9GAST</name>
<comment type="caution">
    <text evidence="3">The sequence shown here is derived from an EMBL/GenBank/DDBJ whole genome shotgun (WGS) entry which is preliminary data.</text>
</comment>
<evidence type="ECO:0000256" key="1">
    <source>
        <dbReference type="ARBA" id="ARBA00010136"/>
    </source>
</evidence>